<evidence type="ECO:0000313" key="2">
    <source>
        <dbReference type="Proteomes" id="UP000789920"/>
    </source>
</evidence>
<protein>
    <submittedName>
        <fullName evidence="1">10449_t:CDS:1</fullName>
    </submittedName>
</protein>
<keyword evidence="2" id="KW-1185">Reference proteome</keyword>
<sequence length="73" mass="8156">DPNDNQQIHSCLRNFQLENISKLEIVNGSGQCIRSNVGEEKSDINIIRMFNFSSNSVRILCSMCHCENVAAAV</sequence>
<dbReference type="EMBL" id="CAJVQC010106912">
    <property type="protein sequence ID" value="CAG8833575.1"/>
    <property type="molecule type" value="Genomic_DNA"/>
</dbReference>
<name>A0ACA9SC80_9GLOM</name>
<reference evidence="1" key="1">
    <citation type="submission" date="2021-06" db="EMBL/GenBank/DDBJ databases">
        <authorList>
            <person name="Kallberg Y."/>
            <person name="Tangrot J."/>
            <person name="Rosling A."/>
        </authorList>
    </citation>
    <scope>NUCLEOTIDE SEQUENCE</scope>
    <source>
        <strain evidence="1">MA461A</strain>
    </source>
</reference>
<dbReference type="Proteomes" id="UP000789920">
    <property type="component" value="Unassembled WGS sequence"/>
</dbReference>
<evidence type="ECO:0000313" key="1">
    <source>
        <dbReference type="EMBL" id="CAG8833575.1"/>
    </source>
</evidence>
<gene>
    <name evidence="1" type="ORF">RPERSI_LOCUS28875</name>
</gene>
<organism evidence="1 2">
    <name type="scientific">Racocetra persica</name>
    <dbReference type="NCBI Taxonomy" id="160502"/>
    <lineage>
        <taxon>Eukaryota</taxon>
        <taxon>Fungi</taxon>
        <taxon>Fungi incertae sedis</taxon>
        <taxon>Mucoromycota</taxon>
        <taxon>Glomeromycotina</taxon>
        <taxon>Glomeromycetes</taxon>
        <taxon>Diversisporales</taxon>
        <taxon>Gigasporaceae</taxon>
        <taxon>Racocetra</taxon>
    </lineage>
</organism>
<comment type="caution">
    <text evidence="1">The sequence shown here is derived from an EMBL/GenBank/DDBJ whole genome shotgun (WGS) entry which is preliminary data.</text>
</comment>
<accession>A0ACA9SC80</accession>
<proteinExistence type="predicted"/>
<feature type="non-terminal residue" evidence="1">
    <location>
        <position position="1"/>
    </location>
</feature>